<dbReference type="InterPro" id="IPR004320">
    <property type="entry name" value="BPS1_pln"/>
</dbReference>
<protein>
    <submittedName>
        <fullName evidence="1">Uncharacterized protein</fullName>
    </submittedName>
</protein>
<dbReference type="Proteomes" id="UP000554482">
    <property type="component" value="Unassembled WGS sequence"/>
</dbReference>
<reference evidence="1 2" key="1">
    <citation type="submission" date="2020-06" db="EMBL/GenBank/DDBJ databases">
        <title>Transcriptomic and genomic resources for Thalictrum thalictroides and T. hernandezii: Facilitating candidate gene discovery in an emerging model plant lineage.</title>
        <authorList>
            <person name="Arias T."/>
            <person name="Riano-Pachon D.M."/>
            <person name="Di Stilio V.S."/>
        </authorList>
    </citation>
    <scope>NUCLEOTIDE SEQUENCE [LARGE SCALE GENOMIC DNA]</scope>
    <source>
        <strain evidence="2">cv. WT478/WT964</strain>
        <tissue evidence="1">Leaves</tissue>
    </source>
</reference>
<organism evidence="1 2">
    <name type="scientific">Thalictrum thalictroides</name>
    <name type="common">Rue-anemone</name>
    <name type="synonym">Anemone thalictroides</name>
    <dbReference type="NCBI Taxonomy" id="46969"/>
    <lineage>
        <taxon>Eukaryota</taxon>
        <taxon>Viridiplantae</taxon>
        <taxon>Streptophyta</taxon>
        <taxon>Embryophyta</taxon>
        <taxon>Tracheophyta</taxon>
        <taxon>Spermatophyta</taxon>
        <taxon>Magnoliopsida</taxon>
        <taxon>Ranunculales</taxon>
        <taxon>Ranunculaceae</taxon>
        <taxon>Thalictroideae</taxon>
        <taxon>Thalictrum</taxon>
    </lineage>
</organism>
<proteinExistence type="predicted"/>
<dbReference type="GO" id="GO:0048364">
    <property type="term" value="P:root development"/>
    <property type="evidence" value="ECO:0007669"/>
    <property type="project" value="InterPro"/>
</dbReference>
<gene>
    <name evidence="1" type="ORF">FRX31_009089</name>
</gene>
<sequence length="140" mass="15706">MATFSLNHKASYHVRSISLPSRSHPLTVSVEEQLCRLRSSEATSCSSSTFNNLSDLNSLYESVEDLLQLSLTQNALSSERSSKCVNDVLDGSLRLLEICSTTRDVFQQIKECVQDLQSSLEEKKMALQMKLVYILSQGRK</sequence>
<evidence type="ECO:0000313" key="1">
    <source>
        <dbReference type="EMBL" id="KAF5201325.1"/>
    </source>
</evidence>
<dbReference type="Pfam" id="PF03087">
    <property type="entry name" value="BPS1"/>
    <property type="match status" value="1"/>
</dbReference>
<evidence type="ECO:0000313" key="2">
    <source>
        <dbReference type="Proteomes" id="UP000554482"/>
    </source>
</evidence>
<dbReference type="PANTHER" id="PTHR33070:SF120">
    <property type="entry name" value="EXPRESSED PROTEIN"/>
    <property type="match status" value="1"/>
</dbReference>
<accession>A0A7J6WXR4</accession>
<dbReference type="OrthoDB" id="1701699at2759"/>
<keyword evidence="2" id="KW-1185">Reference proteome</keyword>
<comment type="caution">
    <text evidence="1">The sequence shown here is derived from an EMBL/GenBank/DDBJ whole genome shotgun (WGS) entry which is preliminary data.</text>
</comment>
<dbReference type="PANTHER" id="PTHR33070">
    <property type="entry name" value="OS06G0725500 PROTEIN"/>
    <property type="match status" value="1"/>
</dbReference>
<dbReference type="AlphaFoldDB" id="A0A7J6WXR4"/>
<dbReference type="EMBL" id="JABWDY010009571">
    <property type="protein sequence ID" value="KAF5201325.1"/>
    <property type="molecule type" value="Genomic_DNA"/>
</dbReference>
<name>A0A7J6WXR4_THATH</name>
<dbReference type="GO" id="GO:0048367">
    <property type="term" value="P:shoot system development"/>
    <property type="evidence" value="ECO:0007669"/>
    <property type="project" value="InterPro"/>
</dbReference>